<reference evidence="2" key="2">
    <citation type="submission" date="2015-07" db="EMBL/GenBank/DDBJ databases">
        <authorList>
            <person name="Noorani M."/>
        </authorList>
    </citation>
    <scope>NUCLEOTIDE SEQUENCE</scope>
    <source>
        <strain evidence="2">Yugu1</strain>
    </source>
</reference>
<organism evidence="2">
    <name type="scientific">Setaria italica</name>
    <name type="common">Foxtail millet</name>
    <name type="synonym">Panicum italicum</name>
    <dbReference type="NCBI Taxonomy" id="4555"/>
    <lineage>
        <taxon>Eukaryota</taxon>
        <taxon>Viridiplantae</taxon>
        <taxon>Streptophyta</taxon>
        <taxon>Embryophyta</taxon>
        <taxon>Tracheophyta</taxon>
        <taxon>Spermatophyta</taxon>
        <taxon>Magnoliopsida</taxon>
        <taxon>Liliopsida</taxon>
        <taxon>Poales</taxon>
        <taxon>Poaceae</taxon>
        <taxon>PACMAD clade</taxon>
        <taxon>Panicoideae</taxon>
        <taxon>Panicodae</taxon>
        <taxon>Paniceae</taxon>
        <taxon>Cenchrinae</taxon>
        <taxon>Setaria</taxon>
    </lineage>
</organism>
<sequence length="105" mass="11913">MELVVLILKGSLAQHEVNYHFPVEEALLWRPPTCNLCCCPLCGGDGVSPTWLYWHLSCFWKAPLYTEHRSILLMVSPIGLPIFLILLPLFCLSFVLLLSVSVSWL</sequence>
<accession>A0A368SBF3</accession>
<gene>
    <name evidence="2" type="ORF">SETIT_8G244200v2</name>
</gene>
<keyword evidence="1" id="KW-0812">Transmembrane</keyword>
<evidence type="ECO:0000313" key="2">
    <source>
        <dbReference type="EMBL" id="RCV39701.1"/>
    </source>
</evidence>
<keyword evidence="1" id="KW-1133">Transmembrane helix</keyword>
<name>A0A368SBF3_SETIT</name>
<reference evidence="2" key="1">
    <citation type="journal article" date="2012" name="Nat. Biotechnol.">
        <title>Reference genome sequence of the model plant Setaria.</title>
        <authorList>
            <person name="Bennetzen J.L."/>
            <person name="Schmutz J."/>
            <person name="Wang H."/>
            <person name="Percifield R."/>
            <person name="Hawkins J."/>
            <person name="Pontaroli A.C."/>
            <person name="Estep M."/>
            <person name="Feng L."/>
            <person name="Vaughn J.N."/>
            <person name="Grimwood J."/>
            <person name="Jenkins J."/>
            <person name="Barry K."/>
            <person name="Lindquist E."/>
            <person name="Hellsten U."/>
            <person name="Deshpande S."/>
            <person name="Wang X."/>
            <person name="Wu X."/>
            <person name="Mitros T."/>
            <person name="Triplett J."/>
            <person name="Yang X."/>
            <person name="Ye C.Y."/>
            <person name="Mauro-Herrera M."/>
            <person name="Wang L."/>
            <person name="Li P."/>
            <person name="Sharma M."/>
            <person name="Sharma R."/>
            <person name="Ronald P.C."/>
            <person name="Panaud O."/>
            <person name="Kellogg E.A."/>
            <person name="Brutnell T.P."/>
            <person name="Doust A.N."/>
            <person name="Tuskan G.A."/>
            <person name="Rokhsar D."/>
            <person name="Devos K.M."/>
        </authorList>
    </citation>
    <scope>NUCLEOTIDE SEQUENCE [LARGE SCALE GENOMIC DNA]</scope>
    <source>
        <strain evidence="2">Yugu1</strain>
    </source>
</reference>
<dbReference type="EMBL" id="CM003535">
    <property type="protein sequence ID" value="RCV39701.1"/>
    <property type="molecule type" value="Genomic_DNA"/>
</dbReference>
<proteinExistence type="predicted"/>
<protein>
    <submittedName>
        <fullName evidence="2">Uncharacterized protein</fullName>
    </submittedName>
</protein>
<evidence type="ECO:0000256" key="1">
    <source>
        <dbReference type="SAM" id="Phobius"/>
    </source>
</evidence>
<dbReference type="AlphaFoldDB" id="A0A368SBF3"/>
<keyword evidence="1" id="KW-0472">Membrane</keyword>
<feature type="transmembrane region" description="Helical" evidence="1">
    <location>
        <begin position="71"/>
        <end position="98"/>
    </location>
</feature>